<dbReference type="CDD" id="cd06578">
    <property type="entry name" value="HemD"/>
    <property type="match status" value="1"/>
</dbReference>
<dbReference type="InterPro" id="IPR039793">
    <property type="entry name" value="UROS/Hem4"/>
</dbReference>
<comment type="catalytic activity">
    <reaction evidence="8">
        <text>hydroxymethylbilane = uroporphyrinogen III + H2O</text>
        <dbReference type="Rhea" id="RHEA:18965"/>
        <dbReference type="ChEBI" id="CHEBI:15377"/>
        <dbReference type="ChEBI" id="CHEBI:57308"/>
        <dbReference type="ChEBI" id="CHEBI:57845"/>
        <dbReference type="EC" id="4.2.1.75"/>
    </reaction>
</comment>
<accession>A0A381TRG5</accession>
<dbReference type="Gene3D" id="3.40.50.10090">
    <property type="match status" value="2"/>
</dbReference>
<name>A0A381TRG5_9ZZZZ</name>
<dbReference type="InterPro" id="IPR036108">
    <property type="entry name" value="4pyrrol_syn_uPrphyn_synt_sf"/>
</dbReference>
<dbReference type="SUPFAM" id="SSF69618">
    <property type="entry name" value="HemD-like"/>
    <property type="match status" value="1"/>
</dbReference>
<dbReference type="EC" id="4.2.1.75" evidence="3"/>
<feature type="domain" description="Tetrapyrrole biosynthesis uroporphyrinogen III synthase" evidence="9">
    <location>
        <begin position="9"/>
        <end position="197"/>
    </location>
</feature>
<evidence type="ECO:0000256" key="6">
    <source>
        <dbReference type="ARBA" id="ARBA00031702"/>
    </source>
</evidence>
<dbReference type="PANTHER" id="PTHR38042:SF1">
    <property type="entry name" value="UROPORPHYRINOGEN-III SYNTHASE, CHLOROPLASTIC"/>
    <property type="match status" value="1"/>
</dbReference>
<evidence type="ECO:0000256" key="5">
    <source>
        <dbReference type="ARBA" id="ARBA00023244"/>
    </source>
</evidence>
<proteinExistence type="inferred from homology"/>
<dbReference type="GO" id="GO:0006780">
    <property type="term" value="P:uroporphyrinogen III biosynthetic process"/>
    <property type="evidence" value="ECO:0007669"/>
    <property type="project" value="InterPro"/>
</dbReference>
<sequence>VADPVDGGAALASAVAGVAAYDWVVVTSPNGARRVADRLGGMVPSDTRFAAIGPRTAVPLLAAGLAVDLIPSRAVAEGLLEEFPSPPDGAGRVLLACAEVAREVLPEGLRAAGWDVDVVVAYRNVEPDSDPETLAAARGSDAVVFTAESTVRRYTALAGGPTPADAVCIGPVSAGVARQLGYRVVEADPHSVEGLVAAACAWASR</sequence>
<evidence type="ECO:0000256" key="4">
    <source>
        <dbReference type="ARBA" id="ARBA00023239"/>
    </source>
</evidence>
<evidence type="ECO:0000313" key="10">
    <source>
        <dbReference type="EMBL" id="SVA18620.1"/>
    </source>
</evidence>
<reference evidence="10" key="1">
    <citation type="submission" date="2018-05" db="EMBL/GenBank/DDBJ databases">
        <authorList>
            <person name="Lanie J.A."/>
            <person name="Ng W.-L."/>
            <person name="Kazmierczak K.M."/>
            <person name="Andrzejewski T.M."/>
            <person name="Davidsen T.M."/>
            <person name="Wayne K.J."/>
            <person name="Tettelin H."/>
            <person name="Glass J.I."/>
            <person name="Rusch D."/>
            <person name="Podicherti R."/>
            <person name="Tsui H.-C.T."/>
            <person name="Winkler M.E."/>
        </authorList>
    </citation>
    <scope>NUCLEOTIDE SEQUENCE</scope>
</reference>
<evidence type="ECO:0000259" key="9">
    <source>
        <dbReference type="Pfam" id="PF02602"/>
    </source>
</evidence>
<dbReference type="AlphaFoldDB" id="A0A381TRG5"/>
<evidence type="ECO:0000256" key="2">
    <source>
        <dbReference type="ARBA" id="ARBA00008133"/>
    </source>
</evidence>
<evidence type="ECO:0000256" key="8">
    <source>
        <dbReference type="ARBA" id="ARBA00048617"/>
    </source>
</evidence>
<dbReference type="Pfam" id="PF02602">
    <property type="entry name" value="HEM4"/>
    <property type="match status" value="1"/>
</dbReference>
<dbReference type="EMBL" id="UINC01005037">
    <property type="protein sequence ID" value="SVA18620.1"/>
    <property type="molecule type" value="Genomic_DNA"/>
</dbReference>
<comment type="similarity">
    <text evidence="2">Belongs to the uroporphyrinogen-III synthase family.</text>
</comment>
<evidence type="ECO:0000256" key="1">
    <source>
        <dbReference type="ARBA" id="ARBA00004772"/>
    </source>
</evidence>
<keyword evidence="4" id="KW-0456">Lyase</keyword>
<feature type="non-terminal residue" evidence="10">
    <location>
        <position position="1"/>
    </location>
</feature>
<organism evidence="10">
    <name type="scientific">marine metagenome</name>
    <dbReference type="NCBI Taxonomy" id="408172"/>
    <lineage>
        <taxon>unclassified sequences</taxon>
        <taxon>metagenomes</taxon>
        <taxon>ecological metagenomes</taxon>
    </lineage>
</organism>
<comment type="pathway">
    <text evidence="1">Porphyrin-containing compound metabolism; protoporphyrin-IX biosynthesis; coproporphyrinogen-III from 5-aminolevulinate: step 3/4.</text>
</comment>
<gene>
    <name evidence="10" type="ORF">METZ01_LOCUS71474</name>
</gene>
<dbReference type="InterPro" id="IPR003754">
    <property type="entry name" value="4pyrrol_synth_uPrphyn_synth"/>
</dbReference>
<dbReference type="GO" id="GO:0004852">
    <property type="term" value="F:uroporphyrinogen-III synthase activity"/>
    <property type="evidence" value="ECO:0007669"/>
    <property type="project" value="UniProtKB-EC"/>
</dbReference>
<evidence type="ECO:0000256" key="7">
    <source>
        <dbReference type="ARBA" id="ARBA00032649"/>
    </source>
</evidence>
<protein>
    <recommendedName>
        <fullName evidence="3">uroporphyrinogen-III synthase</fullName>
        <ecNumber evidence="3">4.2.1.75</ecNumber>
    </recommendedName>
    <alternativeName>
        <fullName evidence="7">Hydroxymethylbilane hydrolyase [cyclizing]</fullName>
    </alternativeName>
    <alternativeName>
        <fullName evidence="6">Uroporphyrinogen-III cosynthase</fullName>
    </alternativeName>
</protein>
<keyword evidence="5" id="KW-0627">Porphyrin biosynthesis</keyword>
<dbReference type="PANTHER" id="PTHR38042">
    <property type="entry name" value="UROPORPHYRINOGEN-III SYNTHASE, CHLOROPLASTIC"/>
    <property type="match status" value="1"/>
</dbReference>
<evidence type="ECO:0000256" key="3">
    <source>
        <dbReference type="ARBA" id="ARBA00013109"/>
    </source>
</evidence>